<organism evidence="13 14">
    <name type="scientific">Anthostomella pinea</name>
    <dbReference type="NCBI Taxonomy" id="933095"/>
    <lineage>
        <taxon>Eukaryota</taxon>
        <taxon>Fungi</taxon>
        <taxon>Dikarya</taxon>
        <taxon>Ascomycota</taxon>
        <taxon>Pezizomycotina</taxon>
        <taxon>Sordariomycetes</taxon>
        <taxon>Xylariomycetidae</taxon>
        <taxon>Xylariales</taxon>
        <taxon>Xylariaceae</taxon>
        <taxon>Anthostomella</taxon>
    </lineage>
</organism>
<dbReference type="PANTHER" id="PTHR20961">
    <property type="entry name" value="GLYCOSYLTRANSFERASE"/>
    <property type="match status" value="1"/>
</dbReference>
<evidence type="ECO:0000259" key="12">
    <source>
        <dbReference type="Pfam" id="PF04577"/>
    </source>
</evidence>
<name>A0AAI8YFH6_9PEZI</name>
<keyword evidence="2" id="KW-0328">Glycosyltransferase</keyword>
<dbReference type="GO" id="GO:0097363">
    <property type="term" value="F:protein O-acetylglucosaminyltransferase activity"/>
    <property type="evidence" value="ECO:0007669"/>
    <property type="project" value="UniProtKB-EC"/>
</dbReference>
<dbReference type="EMBL" id="CAUWAG010000004">
    <property type="protein sequence ID" value="CAJ2502699.1"/>
    <property type="molecule type" value="Genomic_DNA"/>
</dbReference>
<evidence type="ECO:0000313" key="13">
    <source>
        <dbReference type="EMBL" id="CAJ2502699.1"/>
    </source>
</evidence>
<evidence type="ECO:0000256" key="3">
    <source>
        <dbReference type="ARBA" id="ARBA00022679"/>
    </source>
</evidence>
<dbReference type="Pfam" id="PF04577">
    <property type="entry name" value="Glyco_transf_61"/>
    <property type="match status" value="1"/>
</dbReference>
<reference evidence="13" key="1">
    <citation type="submission" date="2023-10" db="EMBL/GenBank/DDBJ databases">
        <authorList>
            <person name="Hackl T."/>
        </authorList>
    </citation>
    <scope>NUCLEOTIDE SEQUENCE</scope>
</reference>
<evidence type="ECO:0000256" key="10">
    <source>
        <dbReference type="ARBA" id="ARBA00049432"/>
    </source>
</evidence>
<evidence type="ECO:0000256" key="7">
    <source>
        <dbReference type="ARBA" id="ARBA00040944"/>
    </source>
</evidence>
<dbReference type="PANTHER" id="PTHR20961:SF148">
    <property type="entry name" value="EGF DOMAIN-SPECIFIC O-LINKED N-ACETYLGLUCOSAMINE TRANSFERASE"/>
    <property type="match status" value="1"/>
</dbReference>
<feature type="compositionally biased region" description="Basic residues" evidence="11">
    <location>
        <begin position="516"/>
        <end position="526"/>
    </location>
</feature>
<keyword evidence="4" id="KW-0732">Signal</keyword>
<feature type="compositionally biased region" description="Basic and acidic residues" evidence="11">
    <location>
        <begin position="490"/>
        <end position="499"/>
    </location>
</feature>
<protein>
    <recommendedName>
        <fullName evidence="7">EGF domain-specific O-linked N-acetylglucosamine transferase</fullName>
        <ecNumber evidence="1">2.4.1.255</ecNumber>
    </recommendedName>
    <alternativeName>
        <fullName evidence="8">Extracellular O-linked N-acetylglucosamine transferase</fullName>
    </alternativeName>
</protein>
<evidence type="ECO:0000256" key="11">
    <source>
        <dbReference type="SAM" id="MobiDB-lite"/>
    </source>
</evidence>
<sequence length="584" mass="66168">MLNRRSWSVSALVLVAISLFLTLLTGRIYLSHNISSWPRPHVVESPTRLEVSAVTAAKFPLEYYPNNEAEDVCSRYSPTYLDDFRALTASYCEPASPAKLTCFHRSSGFNKVTDSFCFAQGAVLDTSRGRFQLDCALRQLSQEEQDDGILPFDRLPAYWYETGPANVFSLAVDVNRRTSPPLVDSEAAAKVDKATTRESTPAPGLDTTPPVTSQTPLPSPKKLLLLKREGEGNPWHCLMEIFSTYMTFDILRMSGDSAEGHPLFQDPEDSYDTQVVILDSREDGPYFDLWTLFSRRKPLRIHQLLGDRSMANSLKDVDLIVPLAGSSNPFWKDDERAEQCTQAPILDVFSRRVLEFYGVEEPLVRQSNKPIVVTFVNRRESRRLHKERYLLAELQRRDPHIDVRMVDFAALPFSEQVRVARETDVLVGVHGAGLTHSMFLRPGAAAVVEIQPNEMDHKGFRNIAGMRGLGYFRVHSNTISPEDWREGEEEIRNSRDETGGHATEPSNESSPLQGRKSTKYHQRRAVANHQDDDEADEIAVGRGLRRRDGWHLADVEIEEDRFFEVVEAATKYMYNKGPWGFDVN</sequence>
<comment type="catalytic activity">
    <reaction evidence="9">
        <text>L-seryl-[protein] + UDP-N-acetyl-alpha-D-glucosamine = 3-O-(N-acetyl-beta-D-glucosaminyl)-L-seryl-[protein] + UDP + H(+)</text>
        <dbReference type="Rhea" id="RHEA:48904"/>
        <dbReference type="Rhea" id="RHEA-COMP:9863"/>
        <dbReference type="Rhea" id="RHEA-COMP:12251"/>
        <dbReference type="ChEBI" id="CHEBI:15378"/>
        <dbReference type="ChEBI" id="CHEBI:29999"/>
        <dbReference type="ChEBI" id="CHEBI:57705"/>
        <dbReference type="ChEBI" id="CHEBI:58223"/>
        <dbReference type="ChEBI" id="CHEBI:90838"/>
        <dbReference type="EC" id="2.4.1.255"/>
    </reaction>
</comment>
<comment type="caution">
    <text evidence="13">The sequence shown here is derived from an EMBL/GenBank/DDBJ whole genome shotgun (WGS) entry which is preliminary data.</text>
</comment>
<keyword evidence="3" id="KW-0808">Transferase</keyword>
<gene>
    <name evidence="13" type="ORF">KHLLAP_LOCUS3167</name>
</gene>
<dbReference type="AlphaFoldDB" id="A0AAI8YFH6"/>
<dbReference type="GO" id="GO:0005788">
    <property type="term" value="C:endoplasmic reticulum lumen"/>
    <property type="evidence" value="ECO:0007669"/>
    <property type="project" value="TreeGrafter"/>
</dbReference>
<evidence type="ECO:0000313" key="14">
    <source>
        <dbReference type="Proteomes" id="UP001295740"/>
    </source>
</evidence>
<feature type="region of interest" description="Disordered" evidence="11">
    <location>
        <begin position="182"/>
        <end position="218"/>
    </location>
</feature>
<evidence type="ECO:0000256" key="9">
    <source>
        <dbReference type="ARBA" id="ARBA00048317"/>
    </source>
</evidence>
<accession>A0AAI8YFH6</accession>
<evidence type="ECO:0000256" key="8">
    <source>
        <dbReference type="ARBA" id="ARBA00042574"/>
    </source>
</evidence>
<evidence type="ECO:0000256" key="5">
    <source>
        <dbReference type="ARBA" id="ARBA00022824"/>
    </source>
</evidence>
<evidence type="ECO:0000256" key="2">
    <source>
        <dbReference type="ARBA" id="ARBA00022676"/>
    </source>
</evidence>
<keyword evidence="14" id="KW-1185">Reference proteome</keyword>
<dbReference type="Proteomes" id="UP001295740">
    <property type="component" value="Unassembled WGS sequence"/>
</dbReference>
<comment type="catalytic activity">
    <reaction evidence="10">
        <text>L-threonyl-[protein] + UDP-N-acetyl-alpha-D-glucosamine = 3-O-(N-acetyl-beta-D-glucosaminyl)-L-threonyl-[protein] + UDP + H(+)</text>
        <dbReference type="Rhea" id="RHEA:48908"/>
        <dbReference type="Rhea" id="RHEA-COMP:11060"/>
        <dbReference type="Rhea" id="RHEA-COMP:12252"/>
        <dbReference type="ChEBI" id="CHEBI:15378"/>
        <dbReference type="ChEBI" id="CHEBI:30013"/>
        <dbReference type="ChEBI" id="CHEBI:57705"/>
        <dbReference type="ChEBI" id="CHEBI:58223"/>
        <dbReference type="ChEBI" id="CHEBI:90840"/>
        <dbReference type="EC" id="2.4.1.255"/>
    </reaction>
</comment>
<keyword evidence="6" id="KW-0325">Glycoprotein</keyword>
<dbReference type="InterPro" id="IPR049625">
    <property type="entry name" value="Glyco_transf_61_cat"/>
</dbReference>
<feature type="domain" description="Glycosyltransferase 61 catalytic" evidence="12">
    <location>
        <begin position="367"/>
        <end position="446"/>
    </location>
</feature>
<evidence type="ECO:0000256" key="1">
    <source>
        <dbReference type="ARBA" id="ARBA00011970"/>
    </source>
</evidence>
<evidence type="ECO:0000256" key="6">
    <source>
        <dbReference type="ARBA" id="ARBA00023180"/>
    </source>
</evidence>
<evidence type="ECO:0000256" key="4">
    <source>
        <dbReference type="ARBA" id="ARBA00022729"/>
    </source>
</evidence>
<proteinExistence type="predicted"/>
<feature type="region of interest" description="Disordered" evidence="11">
    <location>
        <begin position="482"/>
        <end position="534"/>
    </location>
</feature>
<dbReference type="EC" id="2.4.1.255" evidence="1"/>
<dbReference type="InterPro" id="IPR007657">
    <property type="entry name" value="Glycosyltransferase_61"/>
</dbReference>
<feature type="compositionally biased region" description="Basic and acidic residues" evidence="11">
    <location>
        <begin position="187"/>
        <end position="196"/>
    </location>
</feature>
<keyword evidence="5" id="KW-0256">Endoplasmic reticulum</keyword>